<evidence type="ECO:0000256" key="1">
    <source>
        <dbReference type="SAM" id="MobiDB-lite"/>
    </source>
</evidence>
<keyword evidence="3" id="KW-1185">Reference proteome</keyword>
<name>A0A8S1CJR0_9INSE</name>
<feature type="region of interest" description="Disordered" evidence="1">
    <location>
        <begin position="118"/>
        <end position="190"/>
    </location>
</feature>
<dbReference type="AlphaFoldDB" id="A0A8S1CJR0"/>
<organism evidence="2 3">
    <name type="scientific">Cloeon dipterum</name>
    <dbReference type="NCBI Taxonomy" id="197152"/>
    <lineage>
        <taxon>Eukaryota</taxon>
        <taxon>Metazoa</taxon>
        <taxon>Ecdysozoa</taxon>
        <taxon>Arthropoda</taxon>
        <taxon>Hexapoda</taxon>
        <taxon>Insecta</taxon>
        <taxon>Pterygota</taxon>
        <taxon>Palaeoptera</taxon>
        <taxon>Ephemeroptera</taxon>
        <taxon>Pisciforma</taxon>
        <taxon>Baetidae</taxon>
        <taxon>Cloeon</taxon>
    </lineage>
</organism>
<gene>
    <name evidence="2" type="ORF">CLODIP_2_CD02604</name>
</gene>
<sequence>MLEVNKRLSQATPQSTNMKCFVLLAAAFAVAGAGVAPLHTLVRAPAYDSAFIKSERVGGNFAYKTIESHAYVLHTPLVQQLAIPFSVAYSAAPAFTYATPEHYNDVIALQQAEIPEAETSAKNTAAEEAPAAEEEAAPAAEEAEKTVGEVPAAVEVVDLEEAQPTAEGPGNSVASTDAPAKENSNEVAEV</sequence>
<evidence type="ECO:0000313" key="2">
    <source>
        <dbReference type="EMBL" id="CAB3369602.1"/>
    </source>
</evidence>
<accession>A0A8S1CJR0</accession>
<dbReference type="OrthoDB" id="8250900at2759"/>
<protein>
    <submittedName>
        <fullName evidence="2">Uncharacterized protein</fullName>
    </submittedName>
</protein>
<dbReference type="Proteomes" id="UP000494165">
    <property type="component" value="Unassembled WGS sequence"/>
</dbReference>
<proteinExistence type="predicted"/>
<dbReference type="EMBL" id="CADEPI010000046">
    <property type="protein sequence ID" value="CAB3369602.1"/>
    <property type="molecule type" value="Genomic_DNA"/>
</dbReference>
<comment type="caution">
    <text evidence="2">The sequence shown here is derived from an EMBL/GenBank/DDBJ whole genome shotgun (WGS) entry which is preliminary data.</text>
</comment>
<reference evidence="2 3" key="1">
    <citation type="submission" date="2020-04" db="EMBL/GenBank/DDBJ databases">
        <authorList>
            <person name="Alioto T."/>
            <person name="Alioto T."/>
            <person name="Gomez Garrido J."/>
        </authorList>
    </citation>
    <scope>NUCLEOTIDE SEQUENCE [LARGE SCALE GENOMIC DNA]</scope>
</reference>
<evidence type="ECO:0000313" key="3">
    <source>
        <dbReference type="Proteomes" id="UP000494165"/>
    </source>
</evidence>